<proteinExistence type="predicted"/>
<dbReference type="EMBL" id="CP011034">
    <property type="protein sequence ID" value="ALS31589.1"/>
    <property type="molecule type" value="Genomic_DNA"/>
</dbReference>
<dbReference type="Gene3D" id="6.10.280.50">
    <property type="match status" value="1"/>
</dbReference>
<dbReference type="AlphaFoldDB" id="A0A0U2VDJ9"/>
<sequence length="80" mass="9283">MLGEDHSLTQDFPEHLSTIKKLNSNDPEFADKAKKYNALDKEIRTLELQDAPIDDEAMLQLKHDRVVLKDWLHQQLLKAS</sequence>
<dbReference type="Proteomes" id="UP000065261">
    <property type="component" value="Chromosome I"/>
</dbReference>
<evidence type="ECO:0008006" key="3">
    <source>
        <dbReference type="Google" id="ProtNLM"/>
    </source>
</evidence>
<accession>A0A0U2VDJ9</accession>
<reference evidence="1 2" key="1">
    <citation type="submission" date="2015-03" db="EMBL/GenBank/DDBJ databases">
        <authorList>
            <person name="Murphy D."/>
        </authorList>
    </citation>
    <scope>NUCLEOTIDE SEQUENCE [LARGE SCALE GENOMIC DNA]</scope>
    <source>
        <strain evidence="1 2">KMM 520</strain>
    </source>
</reference>
<protein>
    <recommendedName>
        <fullName evidence="3">DUF465 domain-containing protein</fullName>
    </recommendedName>
</protein>
<dbReference type="OrthoDB" id="1263265at2"/>
<evidence type="ECO:0000313" key="2">
    <source>
        <dbReference type="Proteomes" id="UP000065261"/>
    </source>
</evidence>
<dbReference type="Pfam" id="PF04325">
    <property type="entry name" value="DUF465"/>
    <property type="match status" value="1"/>
</dbReference>
<dbReference type="PATRIC" id="fig|1315283.4.peg.182"/>
<evidence type="ECO:0000313" key="1">
    <source>
        <dbReference type="EMBL" id="ALS31589.1"/>
    </source>
</evidence>
<dbReference type="InterPro" id="IPR038444">
    <property type="entry name" value="DUF465_sf"/>
</dbReference>
<dbReference type="KEGG" id="ptn:PTRA_a0209"/>
<gene>
    <name evidence="1" type="ORF">PTRA_a0209</name>
</gene>
<organism evidence="1">
    <name type="scientific">Pseudoalteromonas translucida KMM 520</name>
    <dbReference type="NCBI Taxonomy" id="1315283"/>
    <lineage>
        <taxon>Bacteria</taxon>
        <taxon>Pseudomonadati</taxon>
        <taxon>Pseudomonadota</taxon>
        <taxon>Gammaproteobacteria</taxon>
        <taxon>Alteromonadales</taxon>
        <taxon>Pseudoalteromonadaceae</taxon>
        <taxon>Pseudoalteromonas</taxon>
    </lineage>
</organism>
<dbReference type="InterPro" id="IPR007420">
    <property type="entry name" value="DUF465"/>
</dbReference>
<name>A0A0U2VDJ9_9GAMM</name>
<dbReference type="RefSeq" id="WP_058372345.1">
    <property type="nucleotide sequence ID" value="NZ_CP011034.1"/>
</dbReference>